<keyword evidence="2" id="KW-1185">Reference proteome</keyword>
<dbReference type="Proteomes" id="UP000016960">
    <property type="component" value="Unassembled WGS sequence"/>
</dbReference>
<comment type="caution">
    <text evidence="1">The sequence shown here is derived from an EMBL/GenBank/DDBJ whole genome shotgun (WGS) entry which is preliminary data.</text>
</comment>
<evidence type="ECO:0000313" key="2">
    <source>
        <dbReference type="Proteomes" id="UP000016960"/>
    </source>
</evidence>
<accession>U5DIM1</accession>
<dbReference type="EMBL" id="ASSJ01000048">
    <property type="protein sequence ID" value="ERN41516.1"/>
    <property type="molecule type" value="Genomic_DNA"/>
</dbReference>
<evidence type="ECO:0000313" key="1">
    <source>
        <dbReference type="EMBL" id="ERN41516.1"/>
    </source>
</evidence>
<dbReference type="InParanoid" id="U5DIM1"/>
<proteinExistence type="predicted"/>
<name>U5DIM1_9CHRO</name>
<dbReference type="AlphaFoldDB" id="U5DIM1"/>
<reference evidence="1 2" key="1">
    <citation type="submission" date="2013-05" db="EMBL/GenBank/DDBJ databases">
        <title>Draft genome sequence of Rubidibacter lacunae KORDI 51-2.</title>
        <authorList>
            <person name="Choi D.H."/>
            <person name="Noh J.H."/>
            <person name="Kwon K.-K."/>
            <person name="Lee J.-H."/>
            <person name="Ryu J.-Y."/>
        </authorList>
    </citation>
    <scope>NUCLEOTIDE SEQUENCE [LARGE SCALE GENOMIC DNA]</scope>
    <source>
        <strain evidence="1 2">KORDI 51-2</strain>
    </source>
</reference>
<gene>
    <name evidence="1" type="ORF">KR51_00018740</name>
</gene>
<protein>
    <submittedName>
        <fullName evidence="1">Uncharacterized protein</fullName>
    </submittedName>
</protein>
<sequence>MQFLEGPREPSRPLLVASDLLRGGLGSYLSKRPVWIAKNLHTLGVAKESTMVPACWGSALSAENHHDSGCFRGNGFRGHSYGVVLGDVSFTTFSVRPSDPSTWIAHHVISISHQRKPALATLGLAW</sequence>
<organism evidence="1 2">
    <name type="scientific">Rubidibacter lacunae KORDI 51-2</name>
    <dbReference type="NCBI Taxonomy" id="582515"/>
    <lineage>
        <taxon>Bacteria</taxon>
        <taxon>Bacillati</taxon>
        <taxon>Cyanobacteriota</taxon>
        <taxon>Cyanophyceae</taxon>
        <taxon>Oscillatoriophycideae</taxon>
        <taxon>Chroococcales</taxon>
        <taxon>Aphanothecaceae</taxon>
        <taxon>Rubidibacter</taxon>
    </lineage>
</organism>